<keyword evidence="3" id="KW-1185">Reference proteome</keyword>
<dbReference type="EMBL" id="CP029145">
    <property type="protein sequence ID" value="AWM33074.1"/>
    <property type="molecule type" value="Genomic_DNA"/>
</dbReference>
<protein>
    <recommendedName>
        <fullName evidence="4">SdpI family protein</fullName>
    </recommendedName>
</protein>
<feature type="transmembrane region" description="Helical" evidence="1">
    <location>
        <begin position="43"/>
        <end position="58"/>
    </location>
</feature>
<gene>
    <name evidence="2" type="ORF">DDQ68_09980</name>
</gene>
<proteinExistence type="predicted"/>
<organism evidence="2 3">
    <name type="scientific">Hymenobacter nivis</name>
    <dbReference type="NCBI Taxonomy" id="1850093"/>
    <lineage>
        <taxon>Bacteria</taxon>
        <taxon>Pseudomonadati</taxon>
        <taxon>Bacteroidota</taxon>
        <taxon>Cytophagia</taxon>
        <taxon>Cytophagales</taxon>
        <taxon>Hymenobacteraceae</taxon>
        <taxon>Hymenobacter</taxon>
    </lineage>
</organism>
<keyword evidence="1" id="KW-1133">Transmembrane helix</keyword>
<keyword evidence="1" id="KW-0812">Transmembrane</keyword>
<dbReference type="KEGG" id="hnv:DDQ68_09980"/>
<feature type="transmembrane region" description="Helical" evidence="1">
    <location>
        <begin position="90"/>
        <end position="108"/>
    </location>
</feature>
<reference evidence="3" key="1">
    <citation type="submission" date="2018-04" db="EMBL/GenBank/DDBJ databases">
        <title>Complete genome of Antarctic heterotrophic bacterium Hymenobacter nivis.</title>
        <authorList>
            <person name="Terashima M."/>
        </authorList>
    </citation>
    <scope>NUCLEOTIDE SEQUENCE [LARGE SCALE GENOMIC DNA]</scope>
    <source>
        <strain evidence="3">NBRC 111535</strain>
    </source>
</reference>
<evidence type="ECO:0000313" key="2">
    <source>
        <dbReference type="EMBL" id="AWM33074.1"/>
    </source>
</evidence>
<evidence type="ECO:0008006" key="4">
    <source>
        <dbReference type="Google" id="ProtNLM"/>
    </source>
</evidence>
<dbReference type="AlphaFoldDB" id="A0A2Z3GUI7"/>
<evidence type="ECO:0000313" key="3">
    <source>
        <dbReference type="Proteomes" id="UP000245999"/>
    </source>
</evidence>
<accession>A0A2Z3GUI7</accession>
<sequence length="119" mass="12499">MLAAAETSAFALAVIGTGVVLSAVMLANPPARADSALFRRCTQGLPAGVAASVSGAAWRRLERTYYACAMGTLIALGVLVHWVLPANRALPAITLLCLATVSGARFFIRRYLLRQALLA</sequence>
<evidence type="ECO:0000256" key="1">
    <source>
        <dbReference type="SAM" id="Phobius"/>
    </source>
</evidence>
<dbReference type="Proteomes" id="UP000245999">
    <property type="component" value="Chromosome"/>
</dbReference>
<dbReference type="OrthoDB" id="886856at2"/>
<feature type="transmembrane region" description="Helical" evidence="1">
    <location>
        <begin position="65"/>
        <end position="84"/>
    </location>
</feature>
<name>A0A2Z3GUI7_9BACT</name>
<keyword evidence="1" id="KW-0472">Membrane</keyword>